<keyword evidence="2" id="KW-1185">Reference proteome</keyword>
<gene>
    <name evidence="1" type="ORF">H0I76_05685</name>
</gene>
<dbReference type="AlphaFoldDB" id="A0A8J7M6L7"/>
<accession>A0A8J7M6L7</accession>
<evidence type="ECO:0008006" key="3">
    <source>
        <dbReference type="Google" id="ProtNLM"/>
    </source>
</evidence>
<dbReference type="RefSeq" id="WP_200608156.1">
    <property type="nucleotide sequence ID" value="NZ_JAEHHL010000002.1"/>
</dbReference>
<comment type="caution">
    <text evidence="1">The sequence shown here is derived from an EMBL/GenBank/DDBJ whole genome shotgun (WGS) entry which is preliminary data.</text>
</comment>
<sequence length="72" mass="7888">MTASSMTSSHGLSLSALASPFKSIAKFFEAVRRAQAATQDFERLNSMTDASLAQRGLHRADIARAVMERHYS</sequence>
<protein>
    <recommendedName>
        <fullName evidence="3">DUF1127 domain-containing protein</fullName>
    </recommendedName>
</protein>
<evidence type="ECO:0000313" key="2">
    <source>
        <dbReference type="Proteomes" id="UP000655420"/>
    </source>
</evidence>
<dbReference type="EMBL" id="JAEHHL010000002">
    <property type="protein sequence ID" value="MBK0398670.1"/>
    <property type="molecule type" value="Genomic_DNA"/>
</dbReference>
<organism evidence="1 2">
    <name type="scientific">Thermohalobaculum xanthum</name>
    <dbReference type="NCBI Taxonomy" id="2753746"/>
    <lineage>
        <taxon>Bacteria</taxon>
        <taxon>Pseudomonadati</taxon>
        <taxon>Pseudomonadota</taxon>
        <taxon>Alphaproteobacteria</taxon>
        <taxon>Rhodobacterales</taxon>
        <taxon>Paracoccaceae</taxon>
        <taxon>Thermohalobaculum</taxon>
    </lineage>
</organism>
<evidence type="ECO:0000313" key="1">
    <source>
        <dbReference type="EMBL" id="MBK0398670.1"/>
    </source>
</evidence>
<proteinExistence type="predicted"/>
<dbReference type="Proteomes" id="UP000655420">
    <property type="component" value="Unassembled WGS sequence"/>
</dbReference>
<reference evidence="1" key="1">
    <citation type="submission" date="2020-12" db="EMBL/GenBank/DDBJ databases">
        <title>Bacterial taxonomy.</title>
        <authorList>
            <person name="Pan X."/>
        </authorList>
    </citation>
    <scope>NUCLEOTIDE SEQUENCE</scope>
    <source>
        <strain evidence="1">M0105</strain>
    </source>
</reference>
<name>A0A8J7M6L7_9RHOB</name>